<organism evidence="1 2">
    <name type="scientific">Heterobasidion irregulare (strain TC 32-1)</name>
    <dbReference type="NCBI Taxonomy" id="747525"/>
    <lineage>
        <taxon>Eukaryota</taxon>
        <taxon>Fungi</taxon>
        <taxon>Dikarya</taxon>
        <taxon>Basidiomycota</taxon>
        <taxon>Agaricomycotina</taxon>
        <taxon>Agaricomycetes</taxon>
        <taxon>Russulales</taxon>
        <taxon>Bondarzewiaceae</taxon>
        <taxon>Heterobasidion</taxon>
        <taxon>Heterobasidion annosum species complex</taxon>
    </lineage>
</organism>
<dbReference type="GeneID" id="20668397"/>
<reference evidence="1 2" key="1">
    <citation type="journal article" date="2012" name="New Phytol.">
        <title>Insight into trade-off between wood decay and parasitism from the genome of a fungal forest pathogen.</title>
        <authorList>
            <person name="Olson A."/>
            <person name="Aerts A."/>
            <person name="Asiegbu F."/>
            <person name="Belbahri L."/>
            <person name="Bouzid O."/>
            <person name="Broberg A."/>
            <person name="Canback B."/>
            <person name="Coutinho P.M."/>
            <person name="Cullen D."/>
            <person name="Dalman K."/>
            <person name="Deflorio G."/>
            <person name="van Diepen L.T."/>
            <person name="Dunand C."/>
            <person name="Duplessis S."/>
            <person name="Durling M."/>
            <person name="Gonthier P."/>
            <person name="Grimwood J."/>
            <person name="Fossdal C.G."/>
            <person name="Hansson D."/>
            <person name="Henrissat B."/>
            <person name="Hietala A."/>
            <person name="Himmelstrand K."/>
            <person name="Hoffmeister D."/>
            <person name="Hogberg N."/>
            <person name="James T.Y."/>
            <person name="Karlsson M."/>
            <person name="Kohler A."/>
            <person name="Kues U."/>
            <person name="Lee Y.H."/>
            <person name="Lin Y.C."/>
            <person name="Lind M."/>
            <person name="Lindquist E."/>
            <person name="Lombard V."/>
            <person name="Lucas S."/>
            <person name="Lunden K."/>
            <person name="Morin E."/>
            <person name="Murat C."/>
            <person name="Park J."/>
            <person name="Raffaello T."/>
            <person name="Rouze P."/>
            <person name="Salamov A."/>
            <person name="Schmutz J."/>
            <person name="Solheim H."/>
            <person name="Stahlberg J."/>
            <person name="Velez H."/>
            <person name="de Vries R.P."/>
            <person name="Wiebenga A."/>
            <person name="Woodward S."/>
            <person name="Yakovlev I."/>
            <person name="Garbelotto M."/>
            <person name="Martin F."/>
            <person name="Grigoriev I.V."/>
            <person name="Stenlid J."/>
        </authorList>
    </citation>
    <scope>NUCLEOTIDE SEQUENCE [LARGE SCALE GENOMIC DNA]</scope>
    <source>
        <strain evidence="1 2">TC 32-1</strain>
    </source>
</reference>
<dbReference type="AlphaFoldDB" id="W4JZ80"/>
<accession>W4JZ80</accession>
<keyword evidence="2" id="KW-1185">Reference proteome</keyword>
<name>W4JZ80_HETIT</name>
<proteinExistence type="predicted"/>
<dbReference type="Proteomes" id="UP000030671">
    <property type="component" value="Unassembled WGS sequence"/>
</dbReference>
<protein>
    <submittedName>
        <fullName evidence="1">Uncharacterized protein</fullName>
    </submittedName>
</protein>
<evidence type="ECO:0000313" key="1">
    <source>
        <dbReference type="EMBL" id="ETW78878.1"/>
    </source>
</evidence>
<gene>
    <name evidence="1" type="ORF">HETIRDRAFT_172447</name>
</gene>
<dbReference type="KEGG" id="hir:HETIRDRAFT_172447"/>
<sequence length="77" mass="8969">MFFFSQRNLFSILSLHDITFSIVCCYSDLSFFPLSSSLSYFSIILDSIFLHAIFSYKPAHFYPSIYSLALHLSIIFH</sequence>
<dbReference type="HOGENOM" id="CLU_2638359_0_0_1"/>
<dbReference type="RefSeq" id="XP_009549169.1">
    <property type="nucleotide sequence ID" value="XM_009550874.1"/>
</dbReference>
<evidence type="ECO:0000313" key="2">
    <source>
        <dbReference type="Proteomes" id="UP000030671"/>
    </source>
</evidence>
<dbReference type="InParanoid" id="W4JZ80"/>
<dbReference type="EMBL" id="KI925461">
    <property type="protein sequence ID" value="ETW78878.1"/>
    <property type="molecule type" value="Genomic_DNA"/>
</dbReference>